<dbReference type="NCBIfam" id="TIGR01222">
    <property type="entry name" value="minC"/>
    <property type="match status" value="1"/>
</dbReference>
<dbReference type="Gene3D" id="2.160.20.70">
    <property type="match status" value="1"/>
</dbReference>
<dbReference type="AlphaFoldDB" id="A0A7W7P1P9"/>
<proteinExistence type="inferred from homology"/>
<dbReference type="HAMAP" id="MF_00267">
    <property type="entry name" value="MinC"/>
    <property type="match status" value="1"/>
</dbReference>
<keyword evidence="3 6" id="KW-0717">Septation</keyword>
<comment type="function">
    <text evidence="5 6">Cell division inhibitor that blocks the formation of polar Z ring septums. Rapidly oscillates between the poles of the cell to destabilize FtsZ filaments that have formed before they mature into polar Z rings. Prevents FtsZ polymerization.</text>
</comment>
<evidence type="ECO:0000256" key="1">
    <source>
        <dbReference type="ARBA" id="ARBA00006291"/>
    </source>
</evidence>
<evidence type="ECO:0000313" key="10">
    <source>
        <dbReference type="EMBL" id="MBB4863974.1"/>
    </source>
</evidence>
<dbReference type="GO" id="GO:0051302">
    <property type="term" value="P:regulation of cell division"/>
    <property type="evidence" value="ECO:0007669"/>
    <property type="project" value="InterPro"/>
</dbReference>
<evidence type="ECO:0000256" key="6">
    <source>
        <dbReference type="HAMAP-Rule" id="MF_00267"/>
    </source>
</evidence>
<dbReference type="Pfam" id="PF05209">
    <property type="entry name" value="MinC_N"/>
    <property type="match status" value="1"/>
</dbReference>
<dbReference type="InterPro" id="IPR007874">
    <property type="entry name" value="MinC_N"/>
</dbReference>
<evidence type="ECO:0000256" key="4">
    <source>
        <dbReference type="ARBA" id="ARBA00023306"/>
    </source>
</evidence>
<evidence type="ECO:0000259" key="8">
    <source>
        <dbReference type="Pfam" id="PF03775"/>
    </source>
</evidence>
<evidence type="ECO:0000256" key="3">
    <source>
        <dbReference type="ARBA" id="ARBA00023210"/>
    </source>
</evidence>
<dbReference type="PANTHER" id="PTHR34108">
    <property type="entry name" value="SEPTUM SITE-DETERMINING PROTEIN MINC"/>
    <property type="match status" value="1"/>
</dbReference>
<dbReference type="InterPro" id="IPR016098">
    <property type="entry name" value="CAP/MinC_C"/>
</dbReference>
<dbReference type="InterPro" id="IPR005526">
    <property type="entry name" value="Septum_form_inhib_MinC_C"/>
</dbReference>
<feature type="region of interest" description="Disordered" evidence="7">
    <location>
        <begin position="104"/>
        <end position="206"/>
    </location>
</feature>
<feature type="compositionally biased region" description="Basic and acidic residues" evidence="7">
    <location>
        <begin position="113"/>
        <end position="122"/>
    </location>
</feature>
<dbReference type="GO" id="GO:0000902">
    <property type="term" value="P:cell morphogenesis"/>
    <property type="evidence" value="ECO:0007669"/>
    <property type="project" value="InterPro"/>
</dbReference>
<sequence length="311" mass="32999">MSQADLLDQDPVFQLKGSMLAVTVLELAHNDLPRLDRQLADKVAQAPNFFRDTPLVLALDKLPDGEGQLDLQGVLDICRRHGLRTLAIRASREEDIRLATMFDIPVLPPSGSSRERPVEPRDAVPQVTGAAPVRRPRGEKLSEKVVEQAAGAGAPAEKPAEQAAQAQPEKPADTAAEATAETPQPAPEATPEKPAEPPAPVVRPTKLVTSPVRGGVQIYAAGGDLIVLAPVSPGAELLADGNIHVYGPMRGRALAGVKGDTSARIFCQQLAAELVSIAGNYKVAEDLRRSPQWGQAVHVSLSGDVLNITRL</sequence>
<gene>
    <name evidence="6" type="primary">minC</name>
    <name evidence="10" type="ORF">HNP46_002834</name>
</gene>
<evidence type="ECO:0000259" key="9">
    <source>
        <dbReference type="Pfam" id="PF05209"/>
    </source>
</evidence>
<protein>
    <recommendedName>
        <fullName evidence="6">Probable septum site-determining protein MinC</fullName>
    </recommendedName>
</protein>
<dbReference type="InterPro" id="IPR036145">
    <property type="entry name" value="MinC_C_sf"/>
</dbReference>
<dbReference type="Proteomes" id="UP000566995">
    <property type="component" value="Unassembled WGS sequence"/>
</dbReference>
<organism evidence="10 11">
    <name type="scientific">Pseudomonas nitroreducens</name>
    <dbReference type="NCBI Taxonomy" id="46680"/>
    <lineage>
        <taxon>Bacteria</taxon>
        <taxon>Pseudomonadati</taxon>
        <taxon>Pseudomonadota</taxon>
        <taxon>Gammaproteobacteria</taxon>
        <taxon>Pseudomonadales</taxon>
        <taxon>Pseudomonadaceae</taxon>
        <taxon>Pseudomonas</taxon>
    </lineage>
</organism>
<comment type="caution">
    <text evidence="10">The sequence shown here is derived from an EMBL/GenBank/DDBJ whole genome shotgun (WGS) entry which is preliminary data.</text>
</comment>
<evidence type="ECO:0000313" key="11">
    <source>
        <dbReference type="Proteomes" id="UP000566995"/>
    </source>
</evidence>
<dbReference type="RefSeq" id="WP_184589818.1">
    <property type="nucleotide sequence ID" value="NZ_JACHLI010000009.1"/>
</dbReference>
<evidence type="ECO:0000256" key="7">
    <source>
        <dbReference type="SAM" id="MobiDB-lite"/>
    </source>
</evidence>
<evidence type="ECO:0000256" key="2">
    <source>
        <dbReference type="ARBA" id="ARBA00022618"/>
    </source>
</evidence>
<keyword evidence="4 6" id="KW-0131">Cell cycle</keyword>
<name>A0A7W7P1P9_PSENT</name>
<comment type="similarity">
    <text evidence="1 6">Belongs to the MinC family.</text>
</comment>
<keyword evidence="2 6" id="KW-0132">Cell division</keyword>
<dbReference type="Pfam" id="PF03775">
    <property type="entry name" value="MinC_C"/>
    <property type="match status" value="1"/>
</dbReference>
<feature type="compositionally biased region" description="Basic and acidic residues" evidence="7">
    <location>
        <begin position="136"/>
        <end position="146"/>
    </location>
</feature>
<dbReference type="InterPro" id="IPR013033">
    <property type="entry name" value="MinC"/>
</dbReference>
<feature type="domain" description="Septum formation inhibitor MinC C-terminal" evidence="8">
    <location>
        <begin position="208"/>
        <end position="308"/>
    </location>
</feature>
<comment type="subunit">
    <text evidence="6">Interacts with MinD and FtsZ.</text>
</comment>
<dbReference type="GO" id="GO:0000917">
    <property type="term" value="P:division septum assembly"/>
    <property type="evidence" value="ECO:0007669"/>
    <property type="project" value="UniProtKB-KW"/>
</dbReference>
<evidence type="ECO:0000256" key="5">
    <source>
        <dbReference type="ARBA" id="ARBA00025606"/>
    </source>
</evidence>
<feature type="domain" description="Septum formation inhibitor MinC N-terminal" evidence="9">
    <location>
        <begin position="13"/>
        <end position="84"/>
    </location>
</feature>
<feature type="compositionally biased region" description="Low complexity" evidence="7">
    <location>
        <begin position="147"/>
        <end position="189"/>
    </location>
</feature>
<reference evidence="10 11" key="1">
    <citation type="submission" date="2020-08" db="EMBL/GenBank/DDBJ databases">
        <title>Functional genomics of gut bacteria from endangered species of beetles.</title>
        <authorList>
            <person name="Carlos-Shanley C."/>
        </authorList>
    </citation>
    <scope>NUCLEOTIDE SEQUENCE [LARGE SCALE GENOMIC DNA]</scope>
    <source>
        <strain evidence="10 11">S00179</strain>
    </source>
</reference>
<dbReference type="GO" id="GO:1901891">
    <property type="term" value="P:regulation of cell septum assembly"/>
    <property type="evidence" value="ECO:0007669"/>
    <property type="project" value="InterPro"/>
</dbReference>
<dbReference type="PANTHER" id="PTHR34108:SF1">
    <property type="entry name" value="SEPTUM SITE-DETERMINING PROTEIN MINC"/>
    <property type="match status" value="1"/>
</dbReference>
<accession>A0A7W7P1P9</accession>
<dbReference type="SUPFAM" id="SSF63848">
    <property type="entry name" value="Cell-division inhibitor MinC, C-terminal domain"/>
    <property type="match status" value="1"/>
</dbReference>
<dbReference type="EMBL" id="JACHLI010000009">
    <property type="protein sequence ID" value="MBB4863974.1"/>
    <property type="molecule type" value="Genomic_DNA"/>
</dbReference>
<dbReference type="Gene3D" id="3.30.70.260">
    <property type="match status" value="1"/>
</dbReference>